<feature type="domain" description="Carbohydrate kinase PfkB" evidence="12">
    <location>
        <begin position="9"/>
        <end position="307"/>
    </location>
</feature>
<sequence>MLSFTECRILVIGDIMLDEYTETRVNRISPEAPVPVAHVRRHWSVPGGAANVARNLSCLGCRVTLVGLRARDAEGEQLQSLLEKHGIKVALEFTDDRPTPSKLRVVALGQQLLRLDNEEHADLPADVLERVWQTIEPRLSDVNAVVLSDYDKGVFRRFNGGDSLAARTIKACHERLIPVLVDPKGTDWQRYATADCITPNTQELAHVVTAPADSFTLLADGARALMEQYALPRILLTRSEKGMALLPRAKSAIEIPTQAREVSDVSGAGDTVIAVMAACIAKGLDWLVAARIANVAAGVVVGKTGTSPIELAELRAALLELEDGSNKELARLNSKIYSLERLKATVDAWHRLGKKIVFTNGCFDLLHLGHVQLVQEAAAQGDKLIVALNSDNSVKRLKGPSRPIQPQKARAIVMAALEGVSAVILFDEETPLKLIESLTPDVLVKGGDYDVQSVVGAQHVMSHGGRVHLANFVQGFSTTKIVSELSYTN</sequence>
<dbReference type="Proteomes" id="UP000182680">
    <property type="component" value="Unassembled WGS sequence"/>
</dbReference>
<protein>
    <recommendedName>
        <fullName evidence="11">Bifunctional protein HldE</fullName>
    </recommendedName>
    <domain>
        <recommendedName>
            <fullName evidence="11">D-beta-D-heptose 7-phosphate kinase</fullName>
            <ecNumber evidence="11">2.7.1.167</ecNumber>
        </recommendedName>
        <alternativeName>
            <fullName evidence="11">D-beta-D-heptose 7-phosphotransferase</fullName>
        </alternativeName>
        <alternativeName>
            <fullName evidence="11">D-glycero-beta-D-manno-heptose-7-phosphate kinase</fullName>
        </alternativeName>
    </domain>
    <domain>
        <recommendedName>
            <fullName evidence="11">D-beta-D-heptose 1-phosphate adenylyltransferase</fullName>
            <ecNumber evidence="11">2.7.7.70</ecNumber>
        </recommendedName>
        <alternativeName>
            <fullName evidence="11">D-glycero-beta-D-manno-heptose 1-phosphate adenylyltransferase</fullName>
        </alternativeName>
    </domain>
</protein>
<proteinExistence type="inferred from homology"/>
<dbReference type="InterPro" id="IPR014729">
    <property type="entry name" value="Rossmann-like_a/b/a_fold"/>
</dbReference>
<evidence type="ECO:0000256" key="6">
    <source>
        <dbReference type="ARBA" id="ARBA00022777"/>
    </source>
</evidence>
<dbReference type="HAMAP" id="MF_01603">
    <property type="entry name" value="HldE"/>
    <property type="match status" value="1"/>
</dbReference>
<dbReference type="Pfam" id="PF01467">
    <property type="entry name" value="CTP_transf_like"/>
    <property type="match status" value="1"/>
</dbReference>
<dbReference type="FunFam" id="3.40.1190.20:FF:000002">
    <property type="entry name" value="Bifunctional protein HldE"/>
    <property type="match status" value="1"/>
</dbReference>
<evidence type="ECO:0000256" key="7">
    <source>
        <dbReference type="ARBA" id="ARBA00022840"/>
    </source>
</evidence>
<dbReference type="InterPro" id="IPR011611">
    <property type="entry name" value="PfkB_dom"/>
</dbReference>
<feature type="active site" evidence="11">
    <location>
        <position position="270"/>
    </location>
</feature>
<dbReference type="Gene3D" id="3.40.1190.20">
    <property type="match status" value="1"/>
</dbReference>
<comment type="caution">
    <text evidence="14">The sequence shown here is derived from an EMBL/GenBank/DDBJ whole genome shotgun (WGS) entry which is preliminary data.</text>
</comment>
<dbReference type="Pfam" id="PF00294">
    <property type="entry name" value="PfkB"/>
    <property type="match status" value="1"/>
</dbReference>
<dbReference type="InterPro" id="IPR029056">
    <property type="entry name" value="Ribokinase-like"/>
</dbReference>
<dbReference type="NCBIfam" id="TIGR02198">
    <property type="entry name" value="rfaE_dom_I"/>
    <property type="match status" value="1"/>
</dbReference>
<keyword evidence="9 11" id="KW-0119">Carbohydrate metabolism</keyword>
<dbReference type="EC" id="2.7.1.167" evidence="11"/>
<evidence type="ECO:0000259" key="13">
    <source>
        <dbReference type="Pfam" id="PF01467"/>
    </source>
</evidence>
<evidence type="ECO:0000313" key="14">
    <source>
        <dbReference type="EMBL" id="SFW74410.1"/>
    </source>
</evidence>
<dbReference type="InterPro" id="IPR011913">
    <property type="entry name" value="RfaE_dom_I"/>
</dbReference>
<evidence type="ECO:0000259" key="12">
    <source>
        <dbReference type="Pfam" id="PF00294"/>
    </source>
</evidence>
<evidence type="ECO:0000256" key="1">
    <source>
        <dbReference type="ARBA" id="ARBA00002319"/>
    </source>
</evidence>
<reference evidence="15" key="1">
    <citation type="submission" date="2016-11" db="EMBL/GenBank/DDBJ databases">
        <authorList>
            <person name="Jaros S."/>
            <person name="Januszkiewicz K."/>
            <person name="Wedrychowicz H."/>
        </authorList>
    </citation>
    <scope>NUCLEOTIDE SEQUENCE [LARGE SCALE GENOMIC DNA]</scope>
    <source>
        <strain evidence="15">DSM 7057</strain>
    </source>
</reference>
<comment type="pathway">
    <text evidence="11">Nucleotide-sugar biosynthesis; ADP-L-glycero-beta-D-manno-heptose biosynthesis; ADP-L-glycero-beta-D-manno-heptose from D-glycero-beta-D-manno-heptose 7-phosphate: step 1/4.</text>
</comment>
<comment type="function">
    <text evidence="2 11">Catalyzes the ADP transfer from ATP to D-glycero-beta-D-manno-heptose 1-phosphate, yielding ADP-D-glycero-beta-D-manno-heptose.</text>
</comment>
<keyword evidence="3 11" id="KW-0808">Transferase</keyword>
<keyword evidence="8 11" id="KW-0511">Multifunctional enzyme</keyword>
<keyword evidence="6 11" id="KW-0418">Kinase</keyword>
<dbReference type="PANTHER" id="PTHR46969:SF1">
    <property type="entry name" value="BIFUNCTIONAL PROTEIN HLDE"/>
    <property type="match status" value="1"/>
</dbReference>
<gene>
    <name evidence="11" type="primary">hldE</name>
    <name evidence="14" type="ORF">SAMN02910291_02871</name>
</gene>
<dbReference type="InterPro" id="IPR023030">
    <property type="entry name" value="Bifunc_HldE"/>
</dbReference>
<dbReference type="GO" id="GO:0016773">
    <property type="term" value="F:phosphotransferase activity, alcohol group as acceptor"/>
    <property type="evidence" value="ECO:0007669"/>
    <property type="project" value="InterPro"/>
</dbReference>
<evidence type="ECO:0000256" key="5">
    <source>
        <dbReference type="ARBA" id="ARBA00022741"/>
    </source>
</evidence>
<dbReference type="CDD" id="cd01172">
    <property type="entry name" value="RfaE_like"/>
    <property type="match status" value="1"/>
</dbReference>
<dbReference type="InterPro" id="IPR004821">
    <property type="entry name" value="Cyt_trans-like"/>
</dbReference>
<evidence type="ECO:0000256" key="8">
    <source>
        <dbReference type="ARBA" id="ARBA00023268"/>
    </source>
</evidence>
<evidence type="ECO:0000313" key="15">
    <source>
        <dbReference type="Proteomes" id="UP000182680"/>
    </source>
</evidence>
<evidence type="ECO:0000256" key="9">
    <source>
        <dbReference type="ARBA" id="ARBA00023277"/>
    </source>
</evidence>
<organism evidence="14 15">
    <name type="scientific">Desulfovibrio desulfuricans</name>
    <dbReference type="NCBI Taxonomy" id="876"/>
    <lineage>
        <taxon>Bacteria</taxon>
        <taxon>Pseudomonadati</taxon>
        <taxon>Thermodesulfobacteriota</taxon>
        <taxon>Desulfovibrionia</taxon>
        <taxon>Desulfovibrionales</taxon>
        <taxon>Desulfovibrionaceae</taxon>
        <taxon>Desulfovibrio</taxon>
    </lineage>
</organism>
<dbReference type="Gene3D" id="3.40.50.620">
    <property type="entry name" value="HUPs"/>
    <property type="match status" value="1"/>
</dbReference>
<dbReference type="NCBIfam" id="TIGR02199">
    <property type="entry name" value="rfaE_dom_II"/>
    <property type="match status" value="1"/>
</dbReference>
<dbReference type="AlphaFoldDB" id="A0AA94L3K5"/>
<comment type="function">
    <text evidence="1 11">Catalyzes the phosphorylation of D-glycero-D-manno-heptose 7-phosphate at the C-1 position to selectively form D-glycero-beta-D-manno-heptose-1,7-bisphosphate.</text>
</comment>
<keyword evidence="5 11" id="KW-0547">Nucleotide-binding</keyword>
<comment type="catalytic activity">
    <reaction evidence="11">
        <text>D-glycero-beta-D-manno-heptose 7-phosphate + ATP = D-glycero-beta-D-manno-heptose 1,7-bisphosphate + ADP + H(+)</text>
        <dbReference type="Rhea" id="RHEA:27473"/>
        <dbReference type="ChEBI" id="CHEBI:15378"/>
        <dbReference type="ChEBI" id="CHEBI:30616"/>
        <dbReference type="ChEBI" id="CHEBI:60204"/>
        <dbReference type="ChEBI" id="CHEBI:60208"/>
        <dbReference type="ChEBI" id="CHEBI:456216"/>
        <dbReference type="EC" id="2.7.1.167"/>
    </reaction>
</comment>
<feature type="domain" description="Cytidyltransferase-like" evidence="13">
    <location>
        <begin position="358"/>
        <end position="482"/>
    </location>
</feature>
<comment type="similarity">
    <text evidence="11">In the N-terminal section; belongs to the carbohydrate kinase PfkB family.</text>
</comment>
<evidence type="ECO:0000256" key="2">
    <source>
        <dbReference type="ARBA" id="ARBA00003753"/>
    </source>
</evidence>
<dbReference type="InterPro" id="IPR011914">
    <property type="entry name" value="RfaE_dom_II"/>
</dbReference>
<comment type="subunit">
    <text evidence="11">Homodimer.</text>
</comment>
<dbReference type="SUPFAM" id="SSF52374">
    <property type="entry name" value="Nucleotidylyl transferase"/>
    <property type="match status" value="1"/>
</dbReference>
<evidence type="ECO:0000256" key="4">
    <source>
        <dbReference type="ARBA" id="ARBA00022695"/>
    </source>
</evidence>
<feature type="region of interest" description="Ribokinase" evidence="11">
    <location>
        <begin position="1"/>
        <end position="330"/>
    </location>
</feature>
<dbReference type="GO" id="GO:0033786">
    <property type="term" value="F:heptose-1-phosphate adenylyltransferase activity"/>
    <property type="evidence" value="ECO:0007669"/>
    <property type="project" value="UniProtKB-UniRule"/>
</dbReference>
<feature type="binding site" evidence="11">
    <location>
        <begin position="200"/>
        <end position="203"/>
    </location>
    <ligand>
        <name>ATP</name>
        <dbReference type="ChEBI" id="CHEBI:30616"/>
    </ligand>
</feature>
<dbReference type="RefSeq" id="WP_072312591.1">
    <property type="nucleotide sequence ID" value="NZ_FPIW01000102.1"/>
</dbReference>
<feature type="region of interest" description="Cytidylyltransferase" evidence="11">
    <location>
        <begin position="358"/>
        <end position="489"/>
    </location>
</feature>
<dbReference type="GO" id="GO:0005829">
    <property type="term" value="C:cytosol"/>
    <property type="evidence" value="ECO:0007669"/>
    <property type="project" value="TreeGrafter"/>
</dbReference>
<dbReference type="GO" id="GO:0005524">
    <property type="term" value="F:ATP binding"/>
    <property type="evidence" value="ECO:0007669"/>
    <property type="project" value="UniProtKB-UniRule"/>
</dbReference>
<name>A0AA94L3K5_DESDE</name>
<keyword evidence="4 11" id="KW-0548">Nucleotidyltransferase</keyword>
<comment type="similarity">
    <text evidence="11">In the C-terminal section; belongs to the cytidylyltransferase family.</text>
</comment>
<dbReference type="GO" id="GO:0033785">
    <property type="term" value="F:heptose 7-phosphate kinase activity"/>
    <property type="evidence" value="ECO:0007669"/>
    <property type="project" value="UniProtKB-UniRule"/>
</dbReference>
<evidence type="ECO:0000256" key="3">
    <source>
        <dbReference type="ARBA" id="ARBA00022679"/>
    </source>
</evidence>
<evidence type="ECO:0000256" key="10">
    <source>
        <dbReference type="ARBA" id="ARBA00047428"/>
    </source>
</evidence>
<evidence type="ECO:0000256" key="11">
    <source>
        <dbReference type="HAMAP-Rule" id="MF_01603"/>
    </source>
</evidence>
<comment type="catalytic activity">
    <reaction evidence="10 11">
        <text>D-glycero-beta-D-manno-heptose 1-phosphate + ATP + H(+) = ADP-D-glycero-beta-D-manno-heptose + diphosphate</text>
        <dbReference type="Rhea" id="RHEA:27465"/>
        <dbReference type="ChEBI" id="CHEBI:15378"/>
        <dbReference type="ChEBI" id="CHEBI:30616"/>
        <dbReference type="ChEBI" id="CHEBI:33019"/>
        <dbReference type="ChEBI" id="CHEBI:59967"/>
        <dbReference type="ChEBI" id="CHEBI:61593"/>
        <dbReference type="EC" id="2.7.7.70"/>
    </reaction>
</comment>
<dbReference type="EC" id="2.7.7.70" evidence="11"/>
<comment type="pathway">
    <text evidence="11">Nucleotide-sugar biosynthesis; ADP-L-glycero-beta-D-manno-heptose biosynthesis; ADP-L-glycero-beta-D-manno-heptose from D-glycero-beta-D-manno-heptose 7-phosphate: step 3/4.</text>
</comment>
<dbReference type="NCBIfam" id="TIGR00125">
    <property type="entry name" value="cyt_tran_rel"/>
    <property type="match status" value="1"/>
</dbReference>
<accession>A0AA94L3K5</accession>
<dbReference type="SUPFAM" id="SSF53613">
    <property type="entry name" value="Ribokinase-like"/>
    <property type="match status" value="1"/>
</dbReference>
<keyword evidence="7 11" id="KW-0067">ATP-binding</keyword>
<dbReference type="PANTHER" id="PTHR46969">
    <property type="entry name" value="BIFUNCTIONAL PROTEIN HLDE"/>
    <property type="match status" value="1"/>
</dbReference>
<dbReference type="EMBL" id="FPIW01000102">
    <property type="protein sequence ID" value="SFW74410.1"/>
    <property type="molecule type" value="Genomic_DNA"/>
</dbReference>